<keyword evidence="1" id="KW-0472">Membrane</keyword>
<sequence length="239" mass="26585">MSKDDVRIPLLDYSSEPKCCNSSWCTTSTFLWQFYHAFNFLLGGTTFIAGTYCLYFPSCESLAALLYTIGSIGFASVDFQELLTYNGFYLRTNIILSFIGSVFYIIGSVGFFPQLQVPEVGNWGFILGSLFIGCSQLWKTHRIGKGDGDSFSFKRLAYETEAFTAAGVELSAGLGAWCFFFGTSMYEEGPLEGPTSVVSQVLQGQEHAKGHKQKTQSSTRYQNLQQRLLPVEVERVNAV</sequence>
<keyword evidence="4" id="KW-1185">Reference proteome</keyword>
<reference evidence="3 4" key="1">
    <citation type="submission" date="2017-08" db="EMBL/GenBank/DDBJ databases">
        <title>Acidophilic green algal genome provides insights into adaptation to an acidic environment.</title>
        <authorList>
            <person name="Hirooka S."/>
            <person name="Hirose Y."/>
            <person name="Kanesaki Y."/>
            <person name="Higuchi S."/>
            <person name="Fujiwara T."/>
            <person name="Onuma R."/>
            <person name="Era A."/>
            <person name="Ohbayashi R."/>
            <person name="Uzuka A."/>
            <person name="Nozaki H."/>
            <person name="Yoshikawa H."/>
            <person name="Miyagishima S.Y."/>
        </authorList>
    </citation>
    <scope>NUCLEOTIDE SEQUENCE [LARGE SCALE GENOMIC DNA]</scope>
    <source>
        <strain evidence="3 4">NIES-2499</strain>
    </source>
</reference>
<gene>
    <name evidence="3" type="ORF">CEUSTIGMA_g5046.t1</name>
</gene>
<evidence type="ECO:0000259" key="2">
    <source>
        <dbReference type="Pfam" id="PF14145"/>
    </source>
</evidence>
<dbReference type="Pfam" id="PF14145">
    <property type="entry name" value="YrhK"/>
    <property type="match status" value="1"/>
</dbReference>
<feature type="transmembrane region" description="Helical" evidence="1">
    <location>
        <begin position="95"/>
        <end position="114"/>
    </location>
</feature>
<dbReference type="AlphaFoldDB" id="A0A250X3Y0"/>
<proteinExistence type="predicted"/>
<feature type="domain" description="YrhK" evidence="2">
    <location>
        <begin position="93"/>
        <end position="131"/>
    </location>
</feature>
<feature type="transmembrane region" description="Helical" evidence="1">
    <location>
        <begin position="37"/>
        <end position="58"/>
    </location>
</feature>
<feature type="transmembrane region" description="Helical" evidence="1">
    <location>
        <begin position="64"/>
        <end position="83"/>
    </location>
</feature>
<dbReference type="OrthoDB" id="9975213at2759"/>
<dbReference type="InterPro" id="IPR025424">
    <property type="entry name" value="YrhK_domain"/>
</dbReference>
<dbReference type="Proteomes" id="UP000232323">
    <property type="component" value="Unassembled WGS sequence"/>
</dbReference>
<accession>A0A250X3Y0</accession>
<comment type="caution">
    <text evidence="3">The sequence shown here is derived from an EMBL/GenBank/DDBJ whole genome shotgun (WGS) entry which is preliminary data.</text>
</comment>
<evidence type="ECO:0000313" key="4">
    <source>
        <dbReference type="Proteomes" id="UP000232323"/>
    </source>
</evidence>
<protein>
    <recommendedName>
        <fullName evidence="2">YrhK domain-containing protein</fullName>
    </recommendedName>
</protein>
<organism evidence="3 4">
    <name type="scientific">Chlamydomonas eustigma</name>
    <dbReference type="NCBI Taxonomy" id="1157962"/>
    <lineage>
        <taxon>Eukaryota</taxon>
        <taxon>Viridiplantae</taxon>
        <taxon>Chlorophyta</taxon>
        <taxon>core chlorophytes</taxon>
        <taxon>Chlorophyceae</taxon>
        <taxon>CS clade</taxon>
        <taxon>Chlamydomonadales</taxon>
        <taxon>Chlamydomonadaceae</taxon>
        <taxon>Chlamydomonas</taxon>
    </lineage>
</organism>
<name>A0A250X3Y0_9CHLO</name>
<dbReference type="EMBL" id="BEGY01000026">
    <property type="protein sequence ID" value="GAX77602.1"/>
    <property type="molecule type" value="Genomic_DNA"/>
</dbReference>
<keyword evidence="1" id="KW-1133">Transmembrane helix</keyword>
<keyword evidence="1" id="KW-0812">Transmembrane</keyword>
<evidence type="ECO:0000313" key="3">
    <source>
        <dbReference type="EMBL" id="GAX77602.1"/>
    </source>
</evidence>
<evidence type="ECO:0000256" key="1">
    <source>
        <dbReference type="SAM" id="Phobius"/>
    </source>
</evidence>